<dbReference type="InterPro" id="IPR013589">
    <property type="entry name" value="Bac_transglu_N"/>
</dbReference>
<dbReference type="PANTHER" id="PTHR33490">
    <property type="entry name" value="BLR5614 PROTEIN-RELATED"/>
    <property type="match status" value="1"/>
</dbReference>
<dbReference type="RefSeq" id="WP_317226017.1">
    <property type="nucleotide sequence ID" value="NZ_JAWJEJ010000001.1"/>
</dbReference>
<dbReference type="PANTHER" id="PTHR33490:SF1">
    <property type="entry name" value="SLL1233 PROTEIN"/>
    <property type="match status" value="1"/>
</dbReference>
<gene>
    <name evidence="2" type="ORF">RZN05_07630</name>
</gene>
<dbReference type="Gene3D" id="3.10.620.30">
    <property type="match status" value="1"/>
</dbReference>
<feature type="domain" description="Transglutaminase-like" evidence="1">
    <location>
        <begin position="172"/>
        <end position="238"/>
    </location>
</feature>
<dbReference type="Proteomes" id="UP001273531">
    <property type="component" value="Unassembled WGS sequence"/>
</dbReference>
<dbReference type="Pfam" id="PF01841">
    <property type="entry name" value="Transglut_core"/>
    <property type="match status" value="1"/>
</dbReference>
<dbReference type="SUPFAM" id="SSF54001">
    <property type="entry name" value="Cysteine proteinases"/>
    <property type="match status" value="1"/>
</dbReference>
<dbReference type="InterPro" id="IPR038765">
    <property type="entry name" value="Papain-like_cys_pep_sf"/>
</dbReference>
<dbReference type="Pfam" id="PF08379">
    <property type="entry name" value="Bact_transglu_N"/>
    <property type="match status" value="1"/>
</dbReference>
<reference evidence="2 3" key="1">
    <citation type="submission" date="2023-10" db="EMBL/GenBank/DDBJ databases">
        <title>Sphingomonas sp. HF-S4 16S ribosomal RNA gene Genome sequencing and assembly.</title>
        <authorList>
            <person name="Lee H."/>
        </authorList>
    </citation>
    <scope>NUCLEOTIDE SEQUENCE [LARGE SCALE GENOMIC DNA]</scope>
    <source>
        <strain evidence="2 3">HF-S4</strain>
    </source>
</reference>
<protein>
    <submittedName>
        <fullName evidence="2">Transglutaminase family protein</fullName>
    </submittedName>
</protein>
<keyword evidence="3" id="KW-1185">Reference proteome</keyword>
<dbReference type="EMBL" id="JAWJEJ010000001">
    <property type="protein sequence ID" value="MDV3456848.1"/>
    <property type="molecule type" value="Genomic_DNA"/>
</dbReference>
<comment type="caution">
    <text evidence="2">The sequence shown here is derived from an EMBL/GenBank/DDBJ whole genome shotgun (WGS) entry which is preliminary data.</text>
</comment>
<proteinExistence type="predicted"/>
<evidence type="ECO:0000313" key="2">
    <source>
        <dbReference type="EMBL" id="MDV3456848.1"/>
    </source>
</evidence>
<evidence type="ECO:0000259" key="1">
    <source>
        <dbReference type="SMART" id="SM00460"/>
    </source>
</evidence>
<evidence type="ECO:0000313" key="3">
    <source>
        <dbReference type="Proteomes" id="UP001273531"/>
    </source>
</evidence>
<organism evidence="2 3">
    <name type="scientific">Sphingomonas agrestis</name>
    <dbReference type="NCBI Taxonomy" id="3080540"/>
    <lineage>
        <taxon>Bacteria</taxon>
        <taxon>Pseudomonadati</taxon>
        <taxon>Pseudomonadota</taxon>
        <taxon>Alphaproteobacteria</taxon>
        <taxon>Sphingomonadales</taxon>
        <taxon>Sphingomonadaceae</taxon>
        <taxon>Sphingomonas</taxon>
    </lineage>
</organism>
<dbReference type="InterPro" id="IPR002931">
    <property type="entry name" value="Transglutaminase-like"/>
</dbReference>
<accession>A0ABU3Y6N6</accession>
<name>A0ABU3Y6N6_9SPHN</name>
<dbReference type="SMART" id="SM00460">
    <property type="entry name" value="TGc"/>
    <property type="match status" value="1"/>
</dbReference>
<sequence>MRLRIRHETIYRYARPVLFLEHRLLLSPRPRHDITVLSTRLSIAPGAMLDWREDVLDNLVATATFDAAAASLSILAEHEVEHRAAAYPLFRIAPAAHRYPFSYSPEDEALLAPGLMAPGQQTGDPVEAWTDSFLATAPRDTLQLLNALNAAIGGAIAYRVREEEGTQSPSRTLALASGSCRDIAALFVAVARRLGFAVRAVSGYLFDPGMAAGDVGATHAWAEIFLPEAGWVAFDPTQQRIGSAGLVATACGVDSASIVPIIGGFLGDRSDFLEMHADVTVVRCP</sequence>